<gene>
    <name evidence="14" type="ORF">LY90DRAFT_400891</name>
</gene>
<keyword evidence="15" id="KW-1185">Reference proteome</keyword>
<keyword evidence="8" id="KW-0464">Manganese</keyword>
<organism evidence="14 15">
    <name type="scientific">Neocallimastix californiae</name>
    <dbReference type="NCBI Taxonomy" id="1754190"/>
    <lineage>
        <taxon>Eukaryota</taxon>
        <taxon>Fungi</taxon>
        <taxon>Fungi incertae sedis</taxon>
        <taxon>Chytridiomycota</taxon>
        <taxon>Chytridiomycota incertae sedis</taxon>
        <taxon>Neocallimastigomycetes</taxon>
        <taxon>Neocallimastigales</taxon>
        <taxon>Neocallimastigaceae</taxon>
        <taxon>Neocallimastix</taxon>
    </lineage>
</organism>
<comment type="similarity">
    <text evidence="9">Belongs to the glycosyltransferase 8 family. Glycogenin subfamily.</text>
</comment>
<keyword evidence="4 14" id="KW-0808">Transferase</keyword>
<dbReference type="OrthoDB" id="2014201at2759"/>
<evidence type="ECO:0000256" key="7">
    <source>
        <dbReference type="ARBA" id="ARBA00023180"/>
    </source>
</evidence>
<keyword evidence="3" id="KW-0963">Cytoplasm</keyword>
<dbReference type="GO" id="GO:0005737">
    <property type="term" value="C:cytoplasm"/>
    <property type="evidence" value="ECO:0007669"/>
    <property type="project" value="UniProtKB-SubCell"/>
</dbReference>
<comment type="cofactor">
    <cofactor evidence="1">
        <name>Mn(2+)</name>
        <dbReference type="ChEBI" id="CHEBI:29035"/>
    </cofactor>
</comment>
<evidence type="ECO:0000256" key="3">
    <source>
        <dbReference type="ARBA" id="ARBA00022490"/>
    </source>
</evidence>
<dbReference type="PANTHER" id="PTHR11183">
    <property type="entry name" value="GLYCOGENIN SUBFAMILY MEMBER"/>
    <property type="match status" value="1"/>
</dbReference>
<protein>
    <recommendedName>
        <fullName evidence="10">glycogenin glucosyltransferase</fullName>
        <ecNumber evidence="10">2.4.1.186</ecNumber>
    </recommendedName>
</protein>
<evidence type="ECO:0000256" key="5">
    <source>
        <dbReference type="ARBA" id="ARBA00022723"/>
    </source>
</evidence>
<comment type="catalytic activity">
    <reaction evidence="12">
        <text>L-tyrosyl-[glycogenin] + UDP-alpha-D-glucose = alpha-D-glucosyl-L-tyrosyl-[glycogenin] + UDP + H(+)</text>
        <dbReference type="Rhea" id="RHEA:23360"/>
        <dbReference type="Rhea" id="RHEA-COMP:14604"/>
        <dbReference type="Rhea" id="RHEA-COMP:14605"/>
        <dbReference type="ChEBI" id="CHEBI:15378"/>
        <dbReference type="ChEBI" id="CHEBI:46858"/>
        <dbReference type="ChEBI" id="CHEBI:58223"/>
        <dbReference type="ChEBI" id="CHEBI:58885"/>
        <dbReference type="ChEBI" id="CHEBI:140573"/>
        <dbReference type="EC" id="2.4.1.186"/>
    </reaction>
</comment>
<dbReference type="GO" id="GO:0008466">
    <property type="term" value="F:glycogenin glucosyltransferase activity"/>
    <property type="evidence" value="ECO:0007669"/>
    <property type="project" value="UniProtKB-EC"/>
</dbReference>
<name>A0A1Y2EW86_9FUNG</name>
<dbReference type="InterPro" id="IPR029044">
    <property type="entry name" value="Nucleotide-diphossugar_trans"/>
</dbReference>
<dbReference type="EMBL" id="MCOG01000024">
    <property type="protein sequence ID" value="ORY75871.1"/>
    <property type="molecule type" value="Genomic_DNA"/>
</dbReference>
<dbReference type="Pfam" id="PF01501">
    <property type="entry name" value="Glyco_transf_8"/>
    <property type="match status" value="1"/>
</dbReference>
<dbReference type="STRING" id="1754190.A0A1Y2EW86"/>
<dbReference type="Gene3D" id="3.90.550.10">
    <property type="entry name" value="Spore Coat Polysaccharide Biosynthesis Protein SpsA, Chain A"/>
    <property type="match status" value="1"/>
</dbReference>
<feature type="non-terminal residue" evidence="14">
    <location>
        <position position="206"/>
    </location>
</feature>
<evidence type="ECO:0000256" key="9">
    <source>
        <dbReference type="ARBA" id="ARBA00038162"/>
    </source>
</evidence>
<dbReference type="FunFam" id="3.90.550.10:FF:000092">
    <property type="entry name" value="Glycogenin 2"/>
    <property type="match status" value="1"/>
</dbReference>
<evidence type="ECO:0000256" key="8">
    <source>
        <dbReference type="ARBA" id="ARBA00023211"/>
    </source>
</evidence>
<comment type="catalytic activity">
    <reaction evidence="11">
        <text>[1,4-alpha-D-glucosyl](n)-L-tyrosyl-[glycogenin] + UDP-alpha-D-glucose = [1,4-alpha-D-glucosyl](n+1)-L-tyrosyl-[glycogenin] + UDP + H(+)</text>
        <dbReference type="Rhea" id="RHEA:56560"/>
        <dbReference type="Rhea" id="RHEA-COMP:14606"/>
        <dbReference type="Rhea" id="RHEA-COMP:14607"/>
        <dbReference type="ChEBI" id="CHEBI:15378"/>
        <dbReference type="ChEBI" id="CHEBI:58223"/>
        <dbReference type="ChEBI" id="CHEBI:58885"/>
        <dbReference type="ChEBI" id="CHEBI:140574"/>
        <dbReference type="EC" id="2.4.1.186"/>
    </reaction>
</comment>
<evidence type="ECO:0000256" key="4">
    <source>
        <dbReference type="ARBA" id="ARBA00022679"/>
    </source>
</evidence>
<sequence length="206" mass="22912">MTDAYVTLVTSDNYVSGAVTLAHSLRLSGTNKKIVCMITPELSSGSKEYLLDPGHLYDELITVEPFNSFDTANLSLLGRPELGVTLTKIHIWNLLQYRYVVFIDADAMVLRNIDELFERLERADTMVNSEVFAAAPDTGWPDNFNSGLFACKPSVETYTNLKALALSAGSFDGADQGLLNRYFKNWANTSYGRLSFTFNVTPSAYY</sequence>
<comment type="subcellular location">
    <subcellularLocation>
        <location evidence="2">Cytoplasm</location>
    </subcellularLocation>
</comment>
<dbReference type="EC" id="2.4.1.186" evidence="10"/>
<evidence type="ECO:0000256" key="12">
    <source>
        <dbReference type="ARBA" id="ARBA00052293"/>
    </source>
</evidence>
<dbReference type="GO" id="GO:0005978">
    <property type="term" value="P:glycogen biosynthetic process"/>
    <property type="evidence" value="ECO:0007669"/>
    <property type="project" value="UniProtKB-KW"/>
</dbReference>
<reference evidence="14 15" key="1">
    <citation type="submission" date="2016-08" db="EMBL/GenBank/DDBJ databases">
        <title>A Parts List for Fungal Cellulosomes Revealed by Comparative Genomics.</title>
        <authorList>
            <consortium name="DOE Joint Genome Institute"/>
            <person name="Haitjema C.H."/>
            <person name="Gilmore S.P."/>
            <person name="Henske J.K."/>
            <person name="Solomon K.V."/>
            <person name="De Groot R."/>
            <person name="Kuo A."/>
            <person name="Mondo S.J."/>
            <person name="Salamov A.A."/>
            <person name="Labutti K."/>
            <person name="Zhao Z."/>
            <person name="Chiniquy J."/>
            <person name="Barry K."/>
            <person name="Brewer H.M."/>
            <person name="Purvine S.O."/>
            <person name="Wright A.T."/>
            <person name="Boxma B."/>
            <person name="Van Alen T."/>
            <person name="Hackstein J.H."/>
            <person name="Baker S.E."/>
            <person name="Grigoriev I.V."/>
            <person name="O'Malley M.A."/>
        </authorList>
    </citation>
    <scope>NUCLEOTIDE SEQUENCE [LARGE SCALE GENOMIC DNA]</scope>
    <source>
        <strain evidence="14 15">G1</strain>
    </source>
</reference>
<keyword evidence="5" id="KW-0479">Metal-binding</keyword>
<evidence type="ECO:0000313" key="14">
    <source>
        <dbReference type="EMBL" id="ORY75871.1"/>
    </source>
</evidence>
<dbReference type="CDD" id="cd02537">
    <property type="entry name" value="GT8_Glycogenin"/>
    <property type="match status" value="1"/>
</dbReference>
<evidence type="ECO:0000313" key="15">
    <source>
        <dbReference type="Proteomes" id="UP000193920"/>
    </source>
</evidence>
<evidence type="ECO:0000256" key="13">
    <source>
        <dbReference type="ARBA" id="ARBA00057883"/>
    </source>
</evidence>
<keyword evidence="7" id="KW-0325">Glycoprotein</keyword>
<dbReference type="SUPFAM" id="SSF53448">
    <property type="entry name" value="Nucleotide-diphospho-sugar transferases"/>
    <property type="match status" value="1"/>
</dbReference>
<comment type="function">
    <text evidence="13">Self-glucosylating initiator of glycogen synthesis. It catalyzes the formation of a short alpha (1,4)-glucosyl chain covalently attached via a glucose 1-O-tyrosyl linkage to internal tyrosine residues and these chains act as primers for the elongation reaction catalyzed by glycogen synthase.</text>
</comment>
<comment type="caution">
    <text evidence="14">The sequence shown here is derived from an EMBL/GenBank/DDBJ whole genome shotgun (WGS) entry which is preliminary data.</text>
</comment>
<dbReference type="Proteomes" id="UP000193920">
    <property type="component" value="Unassembled WGS sequence"/>
</dbReference>
<evidence type="ECO:0000256" key="1">
    <source>
        <dbReference type="ARBA" id="ARBA00001936"/>
    </source>
</evidence>
<accession>A0A1Y2EW86</accession>
<evidence type="ECO:0000256" key="10">
    <source>
        <dbReference type="ARBA" id="ARBA00038934"/>
    </source>
</evidence>
<keyword evidence="6" id="KW-0320">Glycogen biosynthesis</keyword>
<evidence type="ECO:0000256" key="11">
    <source>
        <dbReference type="ARBA" id="ARBA00050886"/>
    </source>
</evidence>
<dbReference type="InterPro" id="IPR050587">
    <property type="entry name" value="GNT1/Glycosyltrans_8"/>
</dbReference>
<evidence type="ECO:0000256" key="6">
    <source>
        <dbReference type="ARBA" id="ARBA00023056"/>
    </source>
</evidence>
<dbReference type="InterPro" id="IPR002495">
    <property type="entry name" value="Glyco_trans_8"/>
</dbReference>
<proteinExistence type="inferred from homology"/>
<dbReference type="AlphaFoldDB" id="A0A1Y2EW86"/>
<evidence type="ECO:0000256" key="2">
    <source>
        <dbReference type="ARBA" id="ARBA00004496"/>
    </source>
</evidence>
<dbReference type="GO" id="GO:0046872">
    <property type="term" value="F:metal ion binding"/>
    <property type="evidence" value="ECO:0007669"/>
    <property type="project" value="UniProtKB-KW"/>
</dbReference>